<reference evidence="3 4" key="1">
    <citation type="submission" date="2018-11" db="EMBL/GenBank/DDBJ databases">
        <title>Pseudaminobacter arsenicus sp. nov., an arsenic-resistant bacterium isolated from arsenic-rich aquifers.</title>
        <authorList>
            <person name="Mu Y."/>
        </authorList>
    </citation>
    <scope>NUCLEOTIDE SEQUENCE [LARGE SCALE GENOMIC DNA]</scope>
    <source>
        <strain evidence="3 4">CB3</strain>
    </source>
</reference>
<keyword evidence="1" id="KW-0812">Transmembrane</keyword>
<dbReference type="InterPro" id="IPR036691">
    <property type="entry name" value="Endo/exonu/phosph_ase_sf"/>
</dbReference>
<keyword evidence="3" id="KW-0378">Hydrolase</keyword>
<feature type="domain" description="Endonuclease/exonuclease/phosphatase" evidence="2">
    <location>
        <begin position="107"/>
        <end position="308"/>
    </location>
</feature>
<protein>
    <submittedName>
        <fullName evidence="3">AP endonuclease</fullName>
    </submittedName>
</protein>
<keyword evidence="3" id="KW-0540">Nuclease</keyword>
<proteinExistence type="predicted"/>
<keyword evidence="1" id="KW-1133">Transmembrane helix</keyword>
<dbReference type="SUPFAM" id="SSF56219">
    <property type="entry name" value="DNase I-like"/>
    <property type="match status" value="1"/>
</dbReference>
<evidence type="ECO:0000313" key="3">
    <source>
        <dbReference type="EMBL" id="RUM97310.1"/>
    </source>
</evidence>
<gene>
    <name evidence="3" type="ORF">EET67_13175</name>
</gene>
<dbReference type="EMBL" id="RKST01000012">
    <property type="protein sequence ID" value="RUM97310.1"/>
    <property type="molecule type" value="Genomic_DNA"/>
</dbReference>
<evidence type="ECO:0000259" key="2">
    <source>
        <dbReference type="Pfam" id="PF03372"/>
    </source>
</evidence>
<keyword evidence="3" id="KW-0255">Endonuclease</keyword>
<organism evidence="3 4">
    <name type="scientific">Borborobacter arsenicus</name>
    <dbReference type="NCBI Taxonomy" id="1851146"/>
    <lineage>
        <taxon>Bacteria</taxon>
        <taxon>Pseudomonadati</taxon>
        <taxon>Pseudomonadota</taxon>
        <taxon>Alphaproteobacteria</taxon>
        <taxon>Hyphomicrobiales</taxon>
        <taxon>Phyllobacteriaceae</taxon>
        <taxon>Borborobacter</taxon>
    </lineage>
</organism>
<dbReference type="Proteomes" id="UP000281647">
    <property type="component" value="Unassembled WGS sequence"/>
</dbReference>
<accession>A0A432V585</accession>
<dbReference type="GO" id="GO:0004519">
    <property type="term" value="F:endonuclease activity"/>
    <property type="evidence" value="ECO:0007669"/>
    <property type="project" value="UniProtKB-KW"/>
</dbReference>
<name>A0A432V585_9HYPH</name>
<dbReference type="InterPro" id="IPR005135">
    <property type="entry name" value="Endo/exonuclease/phosphatase"/>
</dbReference>
<dbReference type="OrthoDB" id="3808618at2"/>
<dbReference type="Gene3D" id="3.60.10.10">
    <property type="entry name" value="Endonuclease/exonuclease/phosphatase"/>
    <property type="match status" value="1"/>
</dbReference>
<evidence type="ECO:0000313" key="4">
    <source>
        <dbReference type="Proteomes" id="UP000281647"/>
    </source>
</evidence>
<sequence length="337" mass="36320">MDGSALRKKIGLAALAAVTLLSLPLLAGFFGRLHPAFDSFAHFRIHLAVLMALAALLLIGSRFFLEGAVAIALAIGAVATTTKSMDLPLLGSIHAQASAGQPVYRLLQLNLLYNNPEPNRVLSLIGRIRPDVITLNEVSPMWADKLELLSAAYPHRVLCPFPNGRWGVAILSSRPFAQDAEARCYDRGSLAIAPIDFGGRAVDVATLHLGWPWPFHQPRQLSALAGPLAFLADTALLAGDMNATPWSAAVSRVTELGGLELMRSVGPTWQSNRLPQFMRFAGLPIDQVFHRGATIHNARTLDEVGSDHLPVLVEFSLPLRKPTPEEDAETATAGITE</sequence>
<comment type="caution">
    <text evidence="3">The sequence shown here is derived from an EMBL/GenBank/DDBJ whole genome shotgun (WGS) entry which is preliminary data.</text>
</comment>
<keyword evidence="4" id="KW-1185">Reference proteome</keyword>
<dbReference type="Pfam" id="PF03372">
    <property type="entry name" value="Exo_endo_phos"/>
    <property type="match status" value="1"/>
</dbReference>
<dbReference type="AlphaFoldDB" id="A0A432V585"/>
<evidence type="ECO:0000256" key="1">
    <source>
        <dbReference type="SAM" id="Phobius"/>
    </source>
</evidence>
<keyword evidence="1" id="KW-0472">Membrane</keyword>
<feature type="transmembrane region" description="Helical" evidence="1">
    <location>
        <begin position="43"/>
        <end position="65"/>
    </location>
</feature>
<dbReference type="RefSeq" id="WP_128625118.1">
    <property type="nucleotide sequence ID" value="NZ_ML133511.1"/>
</dbReference>